<reference evidence="3 4" key="1">
    <citation type="journal article" date="2020" name="Genes (Basel)">
        <title>Genomic Comparison of Insect Gut Symbionts from Divergent Burkholderia Subclades.</title>
        <authorList>
            <person name="Takeshita K."/>
            <person name="Kikuchi Y."/>
        </authorList>
    </citation>
    <scope>NUCLEOTIDE SEQUENCE [LARGE SCALE GENOMIC DNA]</scope>
    <source>
        <strain evidence="3 4">PGU16</strain>
    </source>
</reference>
<gene>
    <name evidence="3" type="ORF">PPGU16_36200</name>
</gene>
<dbReference type="EMBL" id="AP023175">
    <property type="protein sequence ID" value="BCF90553.1"/>
    <property type="molecule type" value="Genomic_DNA"/>
</dbReference>
<feature type="compositionally biased region" description="Polar residues" evidence="1">
    <location>
        <begin position="34"/>
        <end position="47"/>
    </location>
</feature>
<keyword evidence="4" id="KW-1185">Reference proteome</keyword>
<evidence type="ECO:0000313" key="3">
    <source>
        <dbReference type="EMBL" id="BCF90553.1"/>
    </source>
</evidence>
<accession>A0A7I8BPY3</accession>
<organism evidence="3 4">
    <name type="scientific">Paraburkholderia largidicola</name>
    <dbReference type="NCBI Taxonomy" id="3014751"/>
    <lineage>
        <taxon>Bacteria</taxon>
        <taxon>Pseudomonadati</taxon>
        <taxon>Pseudomonadota</taxon>
        <taxon>Betaproteobacteria</taxon>
        <taxon>Burkholderiales</taxon>
        <taxon>Burkholderiaceae</taxon>
        <taxon>Paraburkholderia</taxon>
    </lineage>
</organism>
<sequence>MTKSTTHYAFAALTATALIFTTAACKKVDEKNSDTMSSASSGVMTNTAGMSGTQGQSAAAQTASDNAASASAPAASSEAPVAATPSSMASAVPSGASQ</sequence>
<evidence type="ECO:0008006" key="5">
    <source>
        <dbReference type="Google" id="ProtNLM"/>
    </source>
</evidence>
<dbReference type="KEGG" id="plad:PPGU16_36200"/>
<evidence type="ECO:0000256" key="1">
    <source>
        <dbReference type="SAM" id="MobiDB-lite"/>
    </source>
</evidence>
<dbReference type="PROSITE" id="PS51257">
    <property type="entry name" value="PROKAR_LIPOPROTEIN"/>
    <property type="match status" value="1"/>
</dbReference>
<dbReference type="Proteomes" id="UP000510888">
    <property type="component" value="Chromosome 2"/>
</dbReference>
<keyword evidence="2" id="KW-0732">Signal</keyword>
<feature type="compositionally biased region" description="Low complexity" evidence="1">
    <location>
        <begin position="48"/>
        <end position="87"/>
    </location>
</feature>
<feature type="signal peptide" evidence="2">
    <location>
        <begin position="1"/>
        <end position="26"/>
    </location>
</feature>
<evidence type="ECO:0000313" key="4">
    <source>
        <dbReference type="Proteomes" id="UP000510888"/>
    </source>
</evidence>
<dbReference type="RefSeq" id="WP_243460631.1">
    <property type="nucleotide sequence ID" value="NZ_AP023175.1"/>
</dbReference>
<evidence type="ECO:0000256" key="2">
    <source>
        <dbReference type="SAM" id="SignalP"/>
    </source>
</evidence>
<feature type="chain" id="PRO_5029715047" description="Lipoprotein" evidence="2">
    <location>
        <begin position="27"/>
        <end position="98"/>
    </location>
</feature>
<name>A0A7I8BPY3_9BURK</name>
<feature type="region of interest" description="Disordered" evidence="1">
    <location>
        <begin position="29"/>
        <end position="98"/>
    </location>
</feature>
<proteinExistence type="predicted"/>
<protein>
    <recommendedName>
        <fullName evidence="5">Lipoprotein</fullName>
    </recommendedName>
</protein>
<dbReference type="AlphaFoldDB" id="A0A7I8BPY3"/>